<feature type="repeat" description="TPR" evidence="1">
    <location>
        <begin position="274"/>
        <end position="307"/>
    </location>
</feature>
<dbReference type="Proteomes" id="UP000094094">
    <property type="component" value="Chromosome"/>
</dbReference>
<dbReference type="KEGG" id="slc:SL103_01775"/>
<accession>A0A1D7VEE6</accession>
<protein>
    <submittedName>
        <fullName evidence="4">Uncharacterized protein</fullName>
    </submittedName>
</protein>
<dbReference type="SMART" id="SM00028">
    <property type="entry name" value="TPR"/>
    <property type="match status" value="2"/>
</dbReference>
<dbReference type="OrthoDB" id="3600608at2"/>
<evidence type="ECO:0000256" key="1">
    <source>
        <dbReference type="PROSITE-ProRule" id="PRU00339"/>
    </source>
</evidence>
<keyword evidence="5" id="KW-1185">Reference proteome</keyword>
<evidence type="ECO:0000313" key="4">
    <source>
        <dbReference type="EMBL" id="AOP45132.1"/>
    </source>
</evidence>
<dbReference type="EMBL" id="CP017157">
    <property type="protein sequence ID" value="AOP45132.1"/>
    <property type="molecule type" value="Genomic_DNA"/>
</dbReference>
<evidence type="ECO:0000256" key="2">
    <source>
        <dbReference type="SAM" id="MobiDB-lite"/>
    </source>
</evidence>
<dbReference type="PROSITE" id="PS50005">
    <property type="entry name" value="TPR"/>
    <property type="match status" value="1"/>
</dbReference>
<organism evidence="4 5">
    <name type="scientific">Streptomyces lydicus</name>
    <dbReference type="NCBI Taxonomy" id="47763"/>
    <lineage>
        <taxon>Bacteria</taxon>
        <taxon>Bacillati</taxon>
        <taxon>Actinomycetota</taxon>
        <taxon>Actinomycetes</taxon>
        <taxon>Kitasatosporales</taxon>
        <taxon>Streptomycetaceae</taxon>
        <taxon>Streptomyces</taxon>
    </lineage>
</organism>
<dbReference type="Pfam" id="PF13414">
    <property type="entry name" value="TPR_11"/>
    <property type="match status" value="1"/>
</dbReference>
<dbReference type="Gene3D" id="1.25.40.10">
    <property type="entry name" value="Tetratricopeptide repeat domain"/>
    <property type="match status" value="1"/>
</dbReference>
<evidence type="ECO:0000313" key="5">
    <source>
        <dbReference type="Proteomes" id="UP000094094"/>
    </source>
</evidence>
<gene>
    <name evidence="4" type="ORF">SL103_01775</name>
</gene>
<dbReference type="InterPro" id="IPR019734">
    <property type="entry name" value="TPR_rpt"/>
</dbReference>
<name>A0A1D7VEE6_9ACTN</name>
<keyword evidence="3" id="KW-1133">Transmembrane helix</keyword>
<keyword evidence="3" id="KW-0472">Membrane</keyword>
<feature type="transmembrane region" description="Helical" evidence="3">
    <location>
        <begin position="25"/>
        <end position="45"/>
    </location>
</feature>
<keyword evidence="1" id="KW-0802">TPR repeat</keyword>
<dbReference type="AlphaFoldDB" id="A0A1D7VEE6"/>
<feature type="transmembrane region" description="Helical" evidence="3">
    <location>
        <begin position="82"/>
        <end position="100"/>
    </location>
</feature>
<reference evidence="4 5" key="1">
    <citation type="submission" date="2016-09" db="EMBL/GenBank/DDBJ databases">
        <title>Complete genome sequencing of Streptomyces lydicus 103 and metabolic pathways analysis of antibiotic biosynthesis.</title>
        <authorList>
            <person name="Jia N."/>
            <person name="Ding M.-Z."/>
            <person name="Gao F."/>
            <person name="Yuan Y.-J."/>
        </authorList>
    </citation>
    <scope>NUCLEOTIDE SEQUENCE [LARGE SCALE GENOMIC DNA]</scope>
    <source>
        <strain evidence="4 5">103</strain>
    </source>
</reference>
<proteinExistence type="predicted"/>
<sequence>MVAMFNGRADNERTLTAPLPAPRFVAWWVWSGIGCAGLIAALYAAGAGRTAWAGKGVVGFLGRVFGGLGAVFTPGSHHGASIGARLAFFLVLLLLLYLLWRATRAWLAYKPGAVDVQQLEDATPEGTPKPSDIDLTARLRRRLSDSSMYPPATLPAQAPAESFLELLGDIEIDPDKLGTALPKLLSRLRPKLAYRVSGILQFRESPLPDQYGATVTVTAFLFGGSRTTTVWGSDWDDVIRKAGSWTVSTLLPVTRAGRLPPWRRWWGREIKPELYEAYQSANELSRAGRYHEALEQYFRAVRLDPTNAALRAELAETQEKMGLHIDALDTCQRALTLDGQSARRYRKRLWQNRWIPHWRRLRYFRHPCLHREMLGLRYRNSIILGTSETTAEQWCAHTGTNGALTREHLTPILVERYWPAAAGLHGTGARLPRKARKKAGQDWLRDTLQSDNEAAVRLVMQRAALQETARLSADDAWARVWLYWPSWLWSWARVCWPAAYHQSTRGTQPSVTRGAFQINRRVWAPLRLAWASTDYGSVPDPQKWRRKYAWRRPGRWLGWKRVDVPALRRRLRIAPWIGSRHDWHTHYNSACVYAVAMHADRHDRPRQRKLARYAVAHLDQAVQATCGRAAAVERSWMVDEDPDLALLRRKGTRPNALFNNFVRTVYPSAEAFEQSPPSSRSDKQLREYDYRLLEEIAKVMQQVWNLRSESADVDIQHATEWLRTERKLWNSLHGISADESNRRWQDRVTLIRYIQANFQPMSSSSPDFPPPLVPDETASPNGLPAPGEIEKTLAALHHDMEKARAYAMSNAGQRLLRERAADGVTRLETKTVRRLSTGYAAAWQTLDDWLEGETGHTAFRHALRDVPRLTRRRVTALRDGKRLRI</sequence>
<dbReference type="InterPro" id="IPR011990">
    <property type="entry name" value="TPR-like_helical_dom_sf"/>
</dbReference>
<evidence type="ECO:0000256" key="3">
    <source>
        <dbReference type="SAM" id="Phobius"/>
    </source>
</evidence>
<feature type="transmembrane region" description="Helical" evidence="3">
    <location>
        <begin position="57"/>
        <end position="76"/>
    </location>
</feature>
<feature type="region of interest" description="Disordered" evidence="2">
    <location>
        <begin position="762"/>
        <end position="781"/>
    </location>
</feature>
<dbReference type="SUPFAM" id="SSF48452">
    <property type="entry name" value="TPR-like"/>
    <property type="match status" value="1"/>
</dbReference>
<keyword evidence="3" id="KW-0812">Transmembrane</keyword>